<proteinExistence type="predicted"/>
<dbReference type="STRING" id="1121345.SAMN02745217_03705"/>
<dbReference type="InterPro" id="IPR044068">
    <property type="entry name" value="CB"/>
</dbReference>
<dbReference type="InterPro" id="IPR011010">
    <property type="entry name" value="DNA_brk_join_enz"/>
</dbReference>
<dbReference type="OrthoDB" id="9801717at2"/>
<accession>A0A1M7YIY3</accession>
<name>A0A1M7YIY3_9FIRM</name>
<dbReference type="Proteomes" id="UP000184612">
    <property type="component" value="Unassembled WGS sequence"/>
</dbReference>
<dbReference type="Gene3D" id="1.10.150.130">
    <property type="match status" value="1"/>
</dbReference>
<evidence type="ECO:0000259" key="3">
    <source>
        <dbReference type="PROSITE" id="PS51900"/>
    </source>
</evidence>
<dbReference type="EMBL" id="FRFD01000011">
    <property type="protein sequence ID" value="SHO52531.1"/>
    <property type="molecule type" value="Genomic_DNA"/>
</dbReference>
<dbReference type="Pfam" id="PF13102">
    <property type="entry name" value="Phage_int_SAM_5"/>
    <property type="match status" value="1"/>
</dbReference>
<keyword evidence="5" id="KW-1185">Reference proteome</keyword>
<organism evidence="4 5">
    <name type="scientific">Anaerocolumna xylanovorans DSM 12503</name>
    <dbReference type="NCBI Taxonomy" id="1121345"/>
    <lineage>
        <taxon>Bacteria</taxon>
        <taxon>Bacillati</taxon>
        <taxon>Bacillota</taxon>
        <taxon>Clostridia</taxon>
        <taxon>Lachnospirales</taxon>
        <taxon>Lachnospiraceae</taxon>
        <taxon>Anaerocolumna</taxon>
    </lineage>
</organism>
<dbReference type="SUPFAM" id="SSF56349">
    <property type="entry name" value="DNA breaking-rejoining enzymes"/>
    <property type="match status" value="1"/>
</dbReference>
<evidence type="ECO:0000256" key="1">
    <source>
        <dbReference type="ARBA" id="ARBA00023125"/>
    </source>
</evidence>
<sequence length="142" mass="16952">MFNNEILQEFIFDCRMRKLSEKTVKGYNNNNLALFRFISNEYGIEELEETNHITIRGYIEFLTNKGLSETYINSQIKCFKAYFSYCIQERYINRNPIDKVKKQKEAIPLIITFNDDEVKRMIKFYTDSSNVHCFQIVGTLKK</sequence>
<dbReference type="AlphaFoldDB" id="A0A1M7YIY3"/>
<dbReference type="RefSeq" id="WP_073590346.1">
    <property type="nucleotide sequence ID" value="NZ_FRFD01000011.1"/>
</dbReference>
<dbReference type="PROSITE" id="PS51900">
    <property type="entry name" value="CB"/>
    <property type="match status" value="1"/>
</dbReference>
<evidence type="ECO:0000313" key="4">
    <source>
        <dbReference type="EMBL" id="SHO52531.1"/>
    </source>
</evidence>
<evidence type="ECO:0000256" key="2">
    <source>
        <dbReference type="PROSITE-ProRule" id="PRU01248"/>
    </source>
</evidence>
<dbReference type="InterPro" id="IPR025269">
    <property type="entry name" value="SAM-like_dom"/>
</dbReference>
<keyword evidence="1 2" id="KW-0238">DNA-binding</keyword>
<dbReference type="GO" id="GO:0003677">
    <property type="term" value="F:DNA binding"/>
    <property type="evidence" value="ECO:0007669"/>
    <property type="project" value="UniProtKB-UniRule"/>
</dbReference>
<gene>
    <name evidence="4" type="ORF">SAMN02745217_03705</name>
</gene>
<dbReference type="InterPro" id="IPR010998">
    <property type="entry name" value="Integrase_recombinase_N"/>
</dbReference>
<protein>
    <submittedName>
        <fullName evidence="4">Phage integrase, N-terminal SAM-like domain</fullName>
    </submittedName>
</protein>
<feature type="domain" description="Core-binding (CB)" evidence="3">
    <location>
        <begin position="1"/>
        <end position="87"/>
    </location>
</feature>
<evidence type="ECO:0000313" key="5">
    <source>
        <dbReference type="Proteomes" id="UP000184612"/>
    </source>
</evidence>
<reference evidence="4 5" key="1">
    <citation type="submission" date="2016-12" db="EMBL/GenBank/DDBJ databases">
        <authorList>
            <person name="Song W.-J."/>
            <person name="Kurnit D.M."/>
        </authorList>
    </citation>
    <scope>NUCLEOTIDE SEQUENCE [LARGE SCALE GENOMIC DNA]</scope>
    <source>
        <strain evidence="4 5">DSM 12503</strain>
    </source>
</reference>